<reference evidence="1 2" key="1">
    <citation type="journal article" date="2015" name="Nat. Commun.">
        <title>Lucilia cuprina genome unlocks parasitic fly biology to underpin future interventions.</title>
        <authorList>
            <person name="Anstead C.A."/>
            <person name="Korhonen P.K."/>
            <person name="Young N.D."/>
            <person name="Hall R.S."/>
            <person name="Jex A.R."/>
            <person name="Murali S.C."/>
            <person name="Hughes D.S."/>
            <person name="Lee S.F."/>
            <person name="Perry T."/>
            <person name="Stroehlein A.J."/>
            <person name="Ansell B.R."/>
            <person name="Breugelmans B."/>
            <person name="Hofmann A."/>
            <person name="Qu J."/>
            <person name="Dugan S."/>
            <person name="Lee S.L."/>
            <person name="Chao H."/>
            <person name="Dinh H."/>
            <person name="Han Y."/>
            <person name="Doddapaneni H.V."/>
            <person name="Worley K.C."/>
            <person name="Muzny D.M."/>
            <person name="Ioannidis P."/>
            <person name="Waterhouse R.M."/>
            <person name="Zdobnov E.M."/>
            <person name="James P.J."/>
            <person name="Bagnall N.H."/>
            <person name="Kotze A.C."/>
            <person name="Gibbs R.A."/>
            <person name="Richards S."/>
            <person name="Batterham P."/>
            <person name="Gasser R.B."/>
        </authorList>
    </citation>
    <scope>NUCLEOTIDE SEQUENCE [LARGE SCALE GENOMIC DNA]</scope>
    <source>
        <strain evidence="1 2">LS</strain>
        <tissue evidence="1">Full body</tissue>
    </source>
</reference>
<accession>A0A0L0BVT7</accession>
<dbReference type="Proteomes" id="UP000037069">
    <property type="component" value="Unassembled WGS sequence"/>
</dbReference>
<sequence length="78" mass="9177">MAQVLAFIPPTPKKSNNFNMKSLLKNSKKVFIKYNVNKQEKKSYVKTSINNLQQGCLSEEEHQNWLNEKLESKQLLMY</sequence>
<gene>
    <name evidence="1" type="ORF">FF38_11165</name>
</gene>
<evidence type="ECO:0000313" key="1">
    <source>
        <dbReference type="EMBL" id="KNC24152.1"/>
    </source>
</evidence>
<organism evidence="1 2">
    <name type="scientific">Lucilia cuprina</name>
    <name type="common">Green bottle fly</name>
    <name type="synonym">Australian sheep blowfly</name>
    <dbReference type="NCBI Taxonomy" id="7375"/>
    <lineage>
        <taxon>Eukaryota</taxon>
        <taxon>Metazoa</taxon>
        <taxon>Ecdysozoa</taxon>
        <taxon>Arthropoda</taxon>
        <taxon>Hexapoda</taxon>
        <taxon>Insecta</taxon>
        <taxon>Pterygota</taxon>
        <taxon>Neoptera</taxon>
        <taxon>Endopterygota</taxon>
        <taxon>Diptera</taxon>
        <taxon>Brachycera</taxon>
        <taxon>Muscomorpha</taxon>
        <taxon>Oestroidea</taxon>
        <taxon>Calliphoridae</taxon>
        <taxon>Luciliinae</taxon>
        <taxon>Lucilia</taxon>
    </lineage>
</organism>
<evidence type="ECO:0000313" key="2">
    <source>
        <dbReference type="Proteomes" id="UP000037069"/>
    </source>
</evidence>
<comment type="caution">
    <text evidence="1">The sequence shown here is derived from an EMBL/GenBank/DDBJ whole genome shotgun (WGS) entry which is preliminary data.</text>
</comment>
<proteinExistence type="predicted"/>
<protein>
    <submittedName>
        <fullName evidence="1">Uncharacterized protein</fullName>
    </submittedName>
</protein>
<keyword evidence="2" id="KW-1185">Reference proteome</keyword>
<name>A0A0L0BVT7_LUCCU</name>
<dbReference type="AlphaFoldDB" id="A0A0L0BVT7"/>
<dbReference type="EMBL" id="JRES01001255">
    <property type="protein sequence ID" value="KNC24152.1"/>
    <property type="molecule type" value="Genomic_DNA"/>
</dbReference>